<keyword evidence="1" id="KW-0813">Transport</keyword>
<protein>
    <submittedName>
        <fullName evidence="3">Uncharacterized protein</fullName>
    </submittedName>
</protein>
<accession>A0AA39RR55</accession>
<organism evidence="3 4">
    <name type="scientific">Acer saccharum</name>
    <name type="common">Sugar maple</name>
    <dbReference type="NCBI Taxonomy" id="4024"/>
    <lineage>
        <taxon>Eukaryota</taxon>
        <taxon>Viridiplantae</taxon>
        <taxon>Streptophyta</taxon>
        <taxon>Embryophyta</taxon>
        <taxon>Tracheophyta</taxon>
        <taxon>Spermatophyta</taxon>
        <taxon>Magnoliopsida</taxon>
        <taxon>eudicotyledons</taxon>
        <taxon>Gunneridae</taxon>
        <taxon>Pentapetalae</taxon>
        <taxon>rosids</taxon>
        <taxon>malvids</taxon>
        <taxon>Sapindales</taxon>
        <taxon>Sapindaceae</taxon>
        <taxon>Hippocastanoideae</taxon>
        <taxon>Acereae</taxon>
        <taxon>Acer</taxon>
    </lineage>
</organism>
<dbReference type="EMBL" id="JAUESC010000385">
    <property type="protein sequence ID" value="KAK0578240.1"/>
    <property type="molecule type" value="Genomic_DNA"/>
</dbReference>
<reference evidence="3" key="2">
    <citation type="submission" date="2023-06" db="EMBL/GenBank/DDBJ databases">
        <authorList>
            <person name="Swenson N.G."/>
            <person name="Wegrzyn J.L."/>
            <person name="Mcevoy S.L."/>
        </authorList>
    </citation>
    <scope>NUCLEOTIDE SEQUENCE</scope>
    <source>
        <strain evidence="3">NS2018</strain>
        <tissue evidence="3">Leaf</tissue>
    </source>
</reference>
<evidence type="ECO:0000256" key="2">
    <source>
        <dbReference type="ARBA" id="ARBA00022604"/>
    </source>
</evidence>
<comment type="caution">
    <text evidence="3">The sequence shown here is derived from an EMBL/GenBank/DDBJ whole genome shotgun (WGS) entry which is preliminary data.</text>
</comment>
<dbReference type="AlphaFoldDB" id="A0AA39RR55"/>
<gene>
    <name evidence="3" type="ORF">LWI29_007311</name>
</gene>
<evidence type="ECO:0000313" key="4">
    <source>
        <dbReference type="Proteomes" id="UP001168877"/>
    </source>
</evidence>
<keyword evidence="4" id="KW-1185">Reference proteome</keyword>
<reference evidence="3" key="1">
    <citation type="journal article" date="2022" name="Plant J.">
        <title>Strategies of tolerance reflected in two North American maple genomes.</title>
        <authorList>
            <person name="McEvoy S.L."/>
            <person name="Sezen U.U."/>
            <person name="Trouern-Trend A."/>
            <person name="McMahon S.M."/>
            <person name="Schaberg P.G."/>
            <person name="Yang J."/>
            <person name="Wegrzyn J.L."/>
            <person name="Swenson N.G."/>
        </authorList>
    </citation>
    <scope>NUCLEOTIDE SEQUENCE</scope>
    <source>
        <strain evidence="3">NS2018</strain>
    </source>
</reference>
<dbReference type="Proteomes" id="UP001168877">
    <property type="component" value="Unassembled WGS sequence"/>
</dbReference>
<sequence length="162" mass="18516">MLYLMAVEPADSSSKAEDIEMAIVPFNMVYADEPISICQPIAIRVETQGASKINFRFMMDSPIMRFVQAVDVFQSMPQEPHFRPLAEYEEFLQEGIALRLMMNFVNVATIQASDPIINFDSLLKCLSELELHGFNVEAVQSRILELQSMKDSQEKLYRSRLS</sequence>
<keyword evidence="2" id="KW-0341">Growth regulation</keyword>
<evidence type="ECO:0000256" key="1">
    <source>
        <dbReference type="ARBA" id="ARBA00022448"/>
    </source>
</evidence>
<proteinExistence type="predicted"/>
<name>A0AA39RR55_ACESA</name>
<dbReference type="Pfam" id="PF05266">
    <property type="entry name" value="DUF724"/>
    <property type="match status" value="1"/>
</dbReference>
<dbReference type="InterPro" id="IPR007930">
    <property type="entry name" value="DUF724"/>
</dbReference>
<evidence type="ECO:0000313" key="3">
    <source>
        <dbReference type="EMBL" id="KAK0578240.1"/>
    </source>
</evidence>